<proteinExistence type="predicted"/>
<feature type="region of interest" description="Disordered" evidence="1">
    <location>
        <begin position="305"/>
        <end position="339"/>
    </location>
</feature>
<organism evidence="2">
    <name type="scientific">marine sediment metagenome</name>
    <dbReference type="NCBI Taxonomy" id="412755"/>
    <lineage>
        <taxon>unclassified sequences</taxon>
        <taxon>metagenomes</taxon>
        <taxon>ecological metagenomes</taxon>
    </lineage>
</organism>
<gene>
    <name evidence="2" type="ORF">LCGC14_3135080</name>
</gene>
<evidence type="ECO:0000256" key="1">
    <source>
        <dbReference type="SAM" id="MobiDB-lite"/>
    </source>
</evidence>
<dbReference type="AlphaFoldDB" id="A0A0F8VYL6"/>
<name>A0A0F8VYL6_9ZZZZ</name>
<evidence type="ECO:0000313" key="2">
    <source>
        <dbReference type="EMBL" id="KKK49437.1"/>
    </source>
</evidence>
<protein>
    <submittedName>
        <fullName evidence="2">Uncharacterized protein</fullName>
    </submittedName>
</protein>
<comment type="caution">
    <text evidence="2">The sequence shown here is derived from an EMBL/GenBank/DDBJ whole genome shotgun (WGS) entry which is preliminary data.</text>
</comment>
<reference evidence="2" key="1">
    <citation type="journal article" date="2015" name="Nature">
        <title>Complex archaea that bridge the gap between prokaryotes and eukaryotes.</title>
        <authorList>
            <person name="Spang A."/>
            <person name="Saw J.H."/>
            <person name="Jorgensen S.L."/>
            <person name="Zaremba-Niedzwiedzka K."/>
            <person name="Martijn J."/>
            <person name="Lind A.E."/>
            <person name="van Eijk R."/>
            <person name="Schleper C."/>
            <person name="Guy L."/>
            <person name="Ettema T.J."/>
        </authorList>
    </citation>
    <scope>NUCLEOTIDE SEQUENCE</scope>
</reference>
<accession>A0A0F8VYL6</accession>
<feature type="non-terminal residue" evidence="2">
    <location>
        <position position="339"/>
    </location>
</feature>
<feature type="non-terminal residue" evidence="2">
    <location>
        <position position="1"/>
    </location>
</feature>
<dbReference type="EMBL" id="LAZR01068543">
    <property type="protein sequence ID" value="KKK49437.1"/>
    <property type="molecule type" value="Genomic_DNA"/>
</dbReference>
<sequence>SERGLSLDEAEGTWQEETYRQIAYDAIRSGSVKALRALISLPEDTMKQAELINRSARKALIPTFGGPGHHYYFPDEKTLSATSVFNPDSPMSKILKHSTGWIEQGLTGVLERHPEWQKDPPESFIDLLTNPRKLATAVVEAVPMLVSAGILTATGHPVAAYVVVDAIEGDSAKQEAKDFGATEEEQLIARFIYGKVSAVMEMGQLTLGISLAKGSYRAIRDRMAKQALSQIRKGGQMSLTKRWLLTLLGENVQEWGQGTWQEKTAKMVYGKEPEGGLTGFVDRRLQESLVITALTIPTGGLGAAAGAVRGKAQAKEGKTEEGKAPDAPKPPTKPADLQT</sequence>
<feature type="compositionally biased region" description="Basic and acidic residues" evidence="1">
    <location>
        <begin position="313"/>
        <end position="326"/>
    </location>
</feature>